<dbReference type="AlphaFoldDB" id="I4AIX1"/>
<evidence type="ECO:0000256" key="1">
    <source>
        <dbReference type="SAM" id="SignalP"/>
    </source>
</evidence>
<proteinExistence type="predicted"/>
<dbReference type="RefSeq" id="WP_014797363.1">
    <property type="nucleotide sequence ID" value="NC_018018.1"/>
</dbReference>
<feature type="signal peptide" evidence="1">
    <location>
        <begin position="1"/>
        <end position="20"/>
    </location>
</feature>
<feature type="chain" id="PRO_5003686172" description="DUF4424 domain-containing protein" evidence="1">
    <location>
        <begin position="21"/>
        <end position="369"/>
    </location>
</feature>
<dbReference type="STRING" id="880071.Fleli_1482"/>
<accession>I4AIX1</accession>
<name>I4AIX1_BERLS</name>
<keyword evidence="1" id="KW-0732">Signal</keyword>
<organism evidence="2 3">
    <name type="scientific">Bernardetia litoralis (strain ATCC 23117 / DSM 6794 / NBRC 15988 / NCIMB 1366 / Fx l1 / Sio-4)</name>
    <name type="common">Flexibacter litoralis</name>
    <dbReference type="NCBI Taxonomy" id="880071"/>
    <lineage>
        <taxon>Bacteria</taxon>
        <taxon>Pseudomonadati</taxon>
        <taxon>Bacteroidota</taxon>
        <taxon>Cytophagia</taxon>
        <taxon>Cytophagales</taxon>
        <taxon>Bernardetiaceae</taxon>
        <taxon>Bernardetia</taxon>
    </lineage>
</organism>
<dbReference type="Proteomes" id="UP000006054">
    <property type="component" value="Chromosome"/>
</dbReference>
<dbReference type="HOGENOM" id="CLU_048864_0_0_10"/>
<evidence type="ECO:0000313" key="3">
    <source>
        <dbReference type="Proteomes" id="UP000006054"/>
    </source>
</evidence>
<evidence type="ECO:0008006" key="4">
    <source>
        <dbReference type="Google" id="ProtNLM"/>
    </source>
</evidence>
<gene>
    <name evidence="2" type="ordered locus">Fleli_1482</name>
</gene>
<dbReference type="EMBL" id="CP003345">
    <property type="protein sequence ID" value="AFM03906.1"/>
    <property type="molecule type" value="Genomic_DNA"/>
</dbReference>
<dbReference type="KEGG" id="fli:Fleli_1482"/>
<reference evidence="3" key="1">
    <citation type="submission" date="2012-06" db="EMBL/GenBank/DDBJ databases">
        <title>The complete genome of Flexibacter litoralis DSM 6794.</title>
        <authorList>
            <person name="Lucas S."/>
            <person name="Copeland A."/>
            <person name="Lapidus A."/>
            <person name="Glavina del Rio T."/>
            <person name="Dalin E."/>
            <person name="Tice H."/>
            <person name="Bruce D."/>
            <person name="Goodwin L."/>
            <person name="Pitluck S."/>
            <person name="Peters L."/>
            <person name="Ovchinnikova G."/>
            <person name="Lu M."/>
            <person name="Kyrpides N."/>
            <person name="Mavromatis K."/>
            <person name="Ivanova N."/>
            <person name="Brettin T."/>
            <person name="Detter J.C."/>
            <person name="Han C."/>
            <person name="Larimer F."/>
            <person name="Land M."/>
            <person name="Hauser L."/>
            <person name="Markowitz V."/>
            <person name="Cheng J.-F."/>
            <person name="Hugenholtz P."/>
            <person name="Woyke T."/>
            <person name="Wu D."/>
            <person name="Spring S."/>
            <person name="Lang E."/>
            <person name="Kopitz M."/>
            <person name="Brambilla E."/>
            <person name="Klenk H.-P."/>
            <person name="Eisen J.A."/>
        </authorList>
    </citation>
    <scope>NUCLEOTIDE SEQUENCE [LARGE SCALE GENOMIC DNA]</scope>
    <source>
        <strain evidence="3">ATCC 23117 / DSM 6794 / NBRC 15988 / NCIMB 1366 / Sio-4</strain>
    </source>
</reference>
<keyword evidence="3" id="KW-1185">Reference proteome</keyword>
<evidence type="ECO:0000313" key="2">
    <source>
        <dbReference type="EMBL" id="AFM03906.1"/>
    </source>
</evidence>
<protein>
    <recommendedName>
        <fullName evidence="4">DUF4424 domain-containing protein</fullName>
    </recommendedName>
</protein>
<dbReference type="Gene3D" id="2.60.40.3680">
    <property type="match status" value="1"/>
</dbReference>
<sequence length="369" mass="43646" precursor="true">MKNLTLLFFLFFQTLSLAFANGGVVDENYFKKTGNIRLLQKADISLLKEDLRIKIVSDTTFIEVTYLLKNNGNTQSVQYGFPVDMFQEEKNEEENSHYYMEALYFEAFLNQKKKKTKYLVKENFYEGKHYNEEYYNKQTTQVTRQWHVLTLDFEKETTQKLTVKYAVQNYGNNQYYYNTFYPHVSERRFVYDLFPSSSWSDGIVQDFSLKLDLSDLQKHKCTPKIIDLEGLKNKNEDGIYTLSTKNFDLKKESFISVSYDNSKRIIAHCLKNYYEFFPILSISSSTENAEYLIDDDPKTVWKGKEGDWIKIKLPKVFTTKKQFEREQIKVFPLGIAFLNGNYSSEEKFKTEGKVKEFKFEMNDIEIEAV</sequence>